<organism evidence="2 3">
    <name type="scientific">Postia placenta MAD-698-R-SB12</name>
    <dbReference type="NCBI Taxonomy" id="670580"/>
    <lineage>
        <taxon>Eukaryota</taxon>
        <taxon>Fungi</taxon>
        <taxon>Dikarya</taxon>
        <taxon>Basidiomycota</taxon>
        <taxon>Agaricomycotina</taxon>
        <taxon>Agaricomycetes</taxon>
        <taxon>Polyporales</taxon>
        <taxon>Adustoporiaceae</taxon>
        <taxon>Rhodonia</taxon>
    </lineage>
</organism>
<dbReference type="RefSeq" id="XP_024338488.1">
    <property type="nucleotide sequence ID" value="XM_024485667.1"/>
</dbReference>
<feature type="region of interest" description="Disordered" evidence="1">
    <location>
        <begin position="267"/>
        <end position="291"/>
    </location>
</feature>
<dbReference type="Proteomes" id="UP000194127">
    <property type="component" value="Unassembled WGS sequence"/>
</dbReference>
<evidence type="ECO:0000256" key="1">
    <source>
        <dbReference type="SAM" id="MobiDB-lite"/>
    </source>
</evidence>
<evidence type="ECO:0000313" key="3">
    <source>
        <dbReference type="Proteomes" id="UP000194127"/>
    </source>
</evidence>
<name>A0A1X6MZA0_9APHY</name>
<accession>A0A1X6MZA0</accession>
<dbReference type="EMBL" id="KZ110598">
    <property type="protein sequence ID" value="OSX61694.1"/>
    <property type="molecule type" value="Genomic_DNA"/>
</dbReference>
<feature type="compositionally biased region" description="Basic and acidic residues" evidence="1">
    <location>
        <begin position="368"/>
        <end position="384"/>
    </location>
</feature>
<reference evidence="2 3" key="1">
    <citation type="submission" date="2017-04" db="EMBL/GenBank/DDBJ databases">
        <title>Genome Sequence of the Model Brown-Rot Fungus Postia placenta SB12.</title>
        <authorList>
            <consortium name="DOE Joint Genome Institute"/>
            <person name="Gaskell J."/>
            <person name="Kersten P."/>
            <person name="Larrondo L.F."/>
            <person name="Canessa P."/>
            <person name="Martinez D."/>
            <person name="Hibbett D."/>
            <person name="Schmoll M."/>
            <person name="Kubicek C.P."/>
            <person name="Martinez A.T."/>
            <person name="Yadav J."/>
            <person name="Master E."/>
            <person name="Magnuson J.K."/>
            <person name="James T."/>
            <person name="Yaver D."/>
            <person name="Berka R."/>
            <person name="Labutti K."/>
            <person name="Lipzen A."/>
            <person name="Aerts A."/>
            <person name="Barry K."/>
            <person name="Henrissat B."/>
            <person name="Blanchette R."/>
            <person name="Grigoriev I."/>
            <person name="Cullen D."/>
        </authorList>
    </citation>
    <scope>NUCLEOTIDE SEQUENCE [LARGE SCALE GENOMIC DNA]</scope>
    <source>
        <strain evidence="2 3">MAD-698-R-SB12</strain>
    </source>
</reference>
<dbReference type="GeneID" id="36330616"/>
<gene>
    <name evidence="2" type="ORF">POSPLADRAFT_1144180</name>
</gene>
<dbReference type="AlphaFoldDB" id="A0A1X6MZA0"/>
<sequence length="402" mass="45402">MLPADLRLAGLCLRPNISRAALCQCTRRALQTEAAPEASSSSADLFLHASSPETMHEKNVSTRLQTIFVRPWDGISSMVELYAIIRGLERQFGRIREYQVGRDTNVPNIYLPYFWARFADSESMDRVPRDPTVLKIEVPLVNSTRQGGVGLDDLYRLLKPQNYVDPTQESLDVLKSDEAVVEETVTVDVRVERSSATPFLPPHQTAVLIPGAVDTRSRVDIGVFQHFGAWGGFYTPRDSAIDDKTRFMRQARTKSAQIVREWQRKRGIDVQEEPEDSTVQAETLDVPDRDVQASEPLAPSLVEQTAALGEEDLISSAATASVVDTHTPAPPPPQKVGLSRRERILEQARHVARTPLPAQLTAVAEQQQEEKKREREREKEEEERIRVSMRERLWKIMGGKWF</sequence>
<proteinExistence type="predicted"/>
<feature type="region of interest" description="Disordered" evidence="1">
    <location>
        <begin position="354"/>
        <end position="384"/>
    </location>
</feature>
<dbReference type="OrthoDB" id="3362336at2759"/>
<protein>
    <submittedName>
        <fullName evidence="2">Uncharacterized protein</fullName>
    </submittedName>
</protein>
<evidence type="ECO:0000313" key="2">
    <source>
        <dbReference type="EMBL" id="OSX61694.1"/>
    </source>
</evidence>
<keyword evidence="3" id="KW-1185">Reference proteome</keyword>